<evidence type="ECO:0000313" key="2">
    <source>
        <dbReference type="Proteomes" id="UP000594463"/>
    </source>
</evidence>
<dbReference type="Proteomes" id="UP000594463">
    <property type="component" value="Chromosome"/>
</dbReference>
<dbReference type="RefSeq" id="WP_218111368.1">
    <property type="nucleotide sequence ID" value="NZ_CP065383.1"/>
</dbReference>
<proteinExistence type="predicted"/>
<gene>
    <name evidence="1" type="ORF">RT761_02104</name>
</gene>
<dbReference type="PROSITE" id="PS51257">
    <property type="entry name" value="PROKAR_LIPOPROTEIN"/>
    <property type="match status" value="1"/>
</dbReference>
<name>A0A7T1AMY7_ATRLM</name>
<dbReference type="KEGG" id="alam:RT761_02104"/>
<keyword evidence="2" id="KW-1185">Reference proteome</keyword>
<evidence type="ECO:0008006" key="3">
    <source>
        <dbReference type="Google" id="ProtNLM"/>
    </source>
</evidence>
<sequence length="108" mass="12056">MKMKVFLIVMAILVLAMMMGTSGCIEDEPLPPGFGKVSICSSSSSVYGRVYIDGNRIGNAYLNPNGCLFSLANVKLYEEHIVRVETDWGISYTERFYPTYSGYTVTIY</sequence>
<dbReference type="AlphaFoldDB" id="A0A7T1AMY7"/>
<organism evidence="1 2">
    <name type="scientific">Atribacter laminatus</name>
    <dbReference type="NCBI Taxonomy" id="2847778"/>
    <lineage>
        <taxon>Bacteria</taxon>
        <taxon>Pseudomonadati</taxon>
        <taxon>Atribacterota</taxon>
        <taxon>Atribacteria</taxon>
        <taxon>Atribacterales</taxon>
        <taxon>Atribacteraceae</taxon>
        <taxon>Atribacter</taxon>
    </lineage>
</organism>
<reference evidence="1 2" key="1">
    <citation type="journal article" date="2021" name="Nat. Commun.">
        <title>Isolation of a member of the candidate phylum Atribacteria reveals a unique cell membrane structure.</title>
        <authorList>
            <person name="Taiki K."/>
            <person name="Nobu M.K."/>
            <person name="Kusada H."/>
            <person name="Meng X.-Y."/>
            <person name="Hosoki N."/>
            <person name="Uematsu K."/>
            <person name="Yoshioka H."/>
            <person name="Kamagata Y."/>
            <person name="Tamaki H."/>
        </authorList>
    </citation>
    <scope>NUCLEOTIDE SEQUENCE [LARGE SCALE GENOMIC DNA]</scope>
    <source>
        <strain evidence="1 2">RT761</strain>
    </source>
</reference>
<evidence type="ECO:0000313" key="1">
    <source>
        <dbReference type="EMBL" id="QPM68877.1"/>
    </source>
</evidence>
<protein>
    <recommendedName>
        <fullName evidence="3">PEGA domain-containing protein</fullName>
    </recommendedName>
</protein>
<dbReference type="EMBL" id="CP065383">
    <property type="protein sequence ID" value="QPM68877.1"/>
    <property type="molecule type" value="Genomic_DNA"/>
</dbReference>
<accession>A0A7T1AMY7</accession>